<keyword evidence="1" id="KW-0175">Coiled coil</keyword>
<dbReference type="AlphaFoldDB" id="A0A674I848"/>
<dbReference type="InParanoid" id="A0A674I848"/>
<organism evidence="2 3">
    <name type="scientific">Terrapene triunguis</name>
    <name type="common">Three-toed box turtle</name>
    <dbReference type="NCBI Taxonomy" id="2587831"/>
    <lineage>
        <taxon>Eukaryota</taxon>
        <taxon>Metazoa</taxon>
        <taxon>Chordata</taxon>
        <taxon>Craniata</taxon>
        <taxon>Vertebrata</taxon>
        <taxon>Euteleostomi</taxon>
        <taxon>Archelosauria</taxon>
        <taxon>Testudinata</taxon>
        <taxon>Testudines</taxon>
        <taxon>Cryptodira</taxon>
        <taxon>Durocryptodira</taxon>
        <taxon>Testudinoidea</taxon>
        <taxon>Emydidae</taxon>
        <taxon>Terrapene</taxon>
    </lineage>
</organism>
<proteinExistence type="predicted"/>
<sequence>LHPNLLEQGAMAEKQAQLQQYLEQSNNEIMQLNNQLALLQAQQEQARAKVHQWVSGETVALQHARGRGVGDCQEAPLAL</sequence>
<keyword evidence="3" id="KW-1185">Reference proteome</keyword>
<reference evidence="2" key="1">
    <citation type="submission" date="2025-08" db="UniProtKB">
        <authorList>
            <consortium name="Ensembl"/>
        </authorList>
    </citation>
    <scope>IDENTIFICATION</scope>
</reference>
<evidence type="ECO:0000313" key="3">
    <source>
        <dbReference type="Proteomes" id="UP000472274"/>
    </source>
</evidence>
<reference evidence="2" key="2">
    <citation type="submission" date="2025-09" db="UniProtKB">
        <authorList>
            <consortium name="Ensembl"/>
        </authorList>
    </citation>
    <scope>IDENTIFICATION</scope>
</reference>
<dbReference type="Ensembl" id="ENSTMTT00000005022.1">
    <property type="protein sequence ID" value="ENSTMTP00000004865.1"/>
    <property type="gene ID" value="ENSTMTG00000003621.1"/>
</dbReference>
<protein>
    <submittedName>
        <fullName evidence="2">Uncharacterized protein</fullName>
    </submittedName>
</protein>
<evidence type="ECO:0000313" key="2">
    <source>
        <dbReference type="Ensembl" id="ENSTMTP00000004865.1"/>
    </source>
</evidence>
<dbReference type="GeneTree" id="ENSGT01030000238401"/>
<name>A0A674I848_9SAUR</name>
<feature type="coiled-coil region" evidence="1">
    <location>
        <begin position="15"/>
        <end position="49"/>
    </location>
</feature>
<evidence type="ECO:0000256" key="1">
    <source>
        <dbReference type="SAM" id="Coils"/>
    </source>
</evidence>
<dbReference type="Proteomes" id="UP000472274">
    <property type="component" value="Unplaced"/>
</dbReference>
<accession>A0A674I848</accession>